<dbReference type="Pfam" id="PF00702">
    <property type="entry name" value="Hydrolase"/>
    <property type="match status" value="1"/>
</dbReference>
<feature type="compositionally biased region" description="Polar residues" evidence="12">
    <location>
        <begin position="507"/>
        <end position="519"/>
    </location>
</feature>
<dbReference type="GO" id="GO:0006564">
    <property type="term" value="P:L-serine biosynthetic process"/>
    <property type="evidence" value="ECO:0007669"/>
    <property type="project" value="UniProtKB-KW"/>
</dbReference>
<dbReference type="EMBL" id="VIGI01000003">
    <property type="protein sequence ID" value="KAB8303010.1"/>
    <property type="molecule type" value="Genomic_DNA"/>
</dbReference>
<accession>A0A5N6KGV0</accession>
<dbReference type="InterPro" id="IPR004469">
    <property type="entry name" value="PSP"/>
</dbReference>
<dbReference type="SFLD" id="SFLDG01136">
    <property type="entry name" value="C1.6:_Phosphoserine_Phosphatas"/>
    <property type="match status" value="1"/>
</dbReference>
<keyword evidence="13" id="KW-0732">Signal</keyword>
<comment type="pathway">
    <text evidence="2">Amino-acid biosynthesis; L-serine biosynthesis; L-serine from 3-phospho-D-glycerate: step 3/3.</text>
</comment>
<feature type="active site" description="Nucleophile" evidence="11">
    <location>
        <position position="1455"/>
    </location>
</feature>
<feature type="compositionally biased region" description="Low complexity" evidence="12">
    <location>
        <begin position="1311"/>
        <end position="1331"/>
    </location>
</feature>
<feature type="compositionally biased region" description="Low complexity" evidence="12">
    <location>
        <begin position="1024"/>
        <end position="1038"/>
    </location>
</feature>
<feature type="compositionally biased region" description="Polar residues" evidence="12">
    <location>
        <begin position="969"/>
        <end position="978"/>
    </location>
</feature>
<evidence type="ECO:0000256" key="9">
    <source>
        <dbReference type="ARBA" id="ARBA00023299"/>
    </source>
</evidence>
<evidence type="ECO:0000256" key="3">
    <source>
        <dbReference type="ARBA" id="ARBA00009184"/>
    </source>
</evidence>
<feature type="compositionally biased region" description="Low complexity" evidence="12">
    <location>
        <begin position="735"/>
        <end position="748"/>
    </location>
</feature>
<dbReference type="SFLD" id="SFLDS00003">
    <property type="entry name" value="Haloacid_Dehalogenase"/>
    <property type="match status" value="1"/>
</dbReference>
<evidence type="ECO:0000256" key="8">
    <source>
        <dbReference type="ARBA" id="ARBA00022842"/>
    </source>
</evidence>
<feature type="region of interest" description="Disordered" evidence="12">
    <location>
        <begin position="294"/>
        <end position="347"/>
    </location>
</feature>
<dbReference type="NCBIfam" id="TIGR00338">
    <property type="entry name" value="serB"/>
    <property type="match status" value="1"/>
</dbReference>
<dbReference type="NCBIfam" id="TIGR01488">
    <property type="entry name" value="HAD-SF-IB"/>
    <property type="match status" value="1"/>
</dbReference>
<reference evidence="14 15" key="1">
    <citation type="submission" date="2019-06" db="EMBL/GenBank/DDBJ databases">
        <title>Genome Sequence of the Brown Rot Fungal Pathogen Monilinia laxa.</title>
        <authorList>
            <person name="De Miccolis Angelini R.M."/>
            <person name="Landi L."/>
            <person name="Abate D."/>
            <person name="Pollastro S."/>
            <person name="Romanazzi G."/>
            <person name="Faretra F."/>
        </authorList>
    </citation>
    <scope>NUCLEOTIDE SEQUENCE [LARGE SCALE GENOMIC DNA]</scope>
    <source>
        <strain evidence="14 15">Mlax316</strain>
    </source>
</reference>
<keyword evidence="6" id="KW-0479">Metal-binding</keyword>
<feature type="compositionally biased region" description="Low complexity" evidence="12">
    <location>
        <begin position="933"/>
        <end position="968"/>
    </location>
</feature>
<evidence type="ECO:0000256" key="7">
    <source>
        <dbReference type="ARBA" id="ARBA00022801"/>
    </source>
</evidence>
<dbReference type="GO" id="GO:0005737">
    <property type="term" value="C:cytoplasm"/>
    <property type="evidence" value="ECO:0007669"/>
    <property type="project" value="TreeGrafter"/>
</dbReference>
<dbReference type="InterPro" id="IPR036412">
    <property type="entry name" value="HAD-like_sf"/>
</dbReference>
<evidence type="ECO:0000256" key="6">
    <source>
        <dbReference type="ARBA" id="ARBA00022723"/>
    </source>
</evidence>
<dbReference type="SUPFAM" id="SSF56784">
    <property type="entry name" value="HAD-like"/>
    <property type="match status" value="1"/>
</dbReference>
<feature type="region of interest" description="Disordered" evidence="12">
    <location>
        <begin position="1104"/>
        <end position="1132"/>
    </location>
</feature>
<gene>
    <name evidence="14" type="ORF">EYC80_006315</name>
</gene>
<feature type="compositionally biased region" description="Low complexity" evidence="12">
    <location>
        <begin position="1104"/>
        <end position="1129"/>
    </location>
</feature>
<sequence length="1693" mass="172600">MRVDTTARFASRAFILALVPAANALPQWLQPHLRNANADAFAPRDYTIYERAESIQDRYTPYGYGPQPTYTTNSITSADPEETPPPGTQVGSIISSAYGSSVSGILSTGNSPVSLSTSPAYVESPTVLFSTTAYSTITVSISAPEASSSTPASSYDPGSSAPATETAPLESNGSSPTTPAGTYDPSGTTSPTDTASSGYNENPPTTSAGTYEPSGTTSLGYSSASPSTTTIAHCDHNNCLREFIRSSSIVGPFCATYTLTENTATTDLPTYVSLCHDSPSKISSACSCLNTGATTTPGDVGGSTPSTYTGTESTSPTGGISTYSSSSVAPSPPYSSSTGAGSSASQSSSVTSYESLSSTVSSTQTYTITPTITVPSGSQTTTPQGSTPSGGETTIPPPGGETSSTPSGSETPTTPAGGGEPTTISSESETPAAPSTTTSTTSEETTSSEGSSAPSYSGSSSTGPATFTSAISTGPPYTLGNSSIPVGPTGTSPLTSGSASSSSASPYTNTLGSVTSPVTSGISSYTPSGSISSSAPGISSGGSFPYTNSTSGSAATTSVASSGTAPFTYPYPTGTGISPSGIISGGISSSTASTPLYTNSTARASSTYLGTAPVSSGYSSSSILSAIAPSSTPLYPIYPLNSSLSSGVVGPTGSIVSGGISSSSSARAPFPTGNNTSTTAGPIDTGSAPRSSFLGTGTSQSSFSGIVSSLTRSPVTYYPYGNTTSCAEDPTGSVTGSPSSASGGYPSSTGAVSSSYLSSSVSGAISSSVGSYIPYPIYNSTATAGPTNPGTSVSGGVTSNLSGGVSSSIPYTAPYPISNGTTTAGPTDPGSSFLGGSSSVTSVPLNTGSPPSSSISGGIRSSVASSQPYLTYSYGNYTLPPLGTGTGGAATSTPFNSGSYPSSTGTAPLGTTNSNTDSGSFSSVPYPTPSNATLTSGPTGSSGTSPISSGTLTLVTGSSITDDGSSSIPFPTSSNGTLPSGPTGPVGTSPVSSSNTSSVSSIPTTIANSTVTQTPSFSTYDPNGSTSSQISGGTSLSSYPTSGPFNTSTGISPIASSSTSGDSGTSITSAASTPSTFSTSVSTGSYAGANSSYIVSSASISDSDFSTTSSTDSTSAISSTSALTPTSFYSPPPTYAPPPPPYYAPPPPPPPGYNWGYWGRKHQKRDADITQHLEGEIFEVLHNLNNMAENEVPVKASRPSFGNNVRSRSYLQEHQQYRPPQQDGHQGIDSIVEGLQGSAVSSPTKSFTQYNGVPSPQHPPKIVDSGLNHTLSHANCQPAQDTVSDRMIATLIYKTKSPRVAITDYPPDRSPSPSSSPSRSSATSTSRAIPPNLAPVRTLSNFPLEPPPPDPEPLDHLYGSYISQLCLTSFLHLIQSLPTRSGSDFLSSSHRCLDNPDHPSIVELTFSPIPDPTYLDLQDLRKHELLYRFEREWNVDVILQHDTVLRRYPRLVVFDMDSTLIEQEVIDLIAASIGVEDAVSAITARAMNGELDFSASLRERAKLLKGVEADIFTQLRSVIKPTKGAAELIRALKRMGVKTAVLSGGFIPLTQWLADHLGIDYAFANTLESDPNTNTLTGEVLGSIVNAEKKRDLLLEIAKKENFALEQVVAIGDGANDLLMMGVAGLGVAWNAKPVVQMEAQARLNGDTLLDLLHIFGERSRKSGVDGLRELHEVEEIADSYILFIGHFWHKGV</sequence>
<feature type="region of interest" description="Disordered" evidence="12">
    <location>
        <begin position="888"/>
        <end position="1081"/>
    </location>
</feature>
<evidence type="ECO:0000256" key="11">
    <source>
        <dbReference type="PIRSR" id="PIRSR604469-1"/>
    </source>
</evidence>
<feature type="region of interest" description="Disordered" evidence="12">
    <location>
        <begin position="143"/>
        <end position="222"/>
    </location>
</feature>
<feature type="chain" id="PRO_5024802864" description="phosphoserine phosphatase" evidence="13">
    <location>
        <begin position="25"/>
        <end position="1693"/>
    </location>
</feature>
<proteinExistence type="inferred from homology"/>
<feature type="compositionally biased region" description="Polar residues" evidence="12">
    <location>
        <begin position="1240"/>
        <end position="1254"/>
    </location>
</feature>
<keyword evidence="8" id="KW-0460">Magnesium</keyword>
<keyword evidence="9" id="KW-0718">Serine biosynthesis</keyword>
<dbReference type="PANTHER" id="PTHR43344">
    <property type="entry name" value="PHOSPHOSERINE PHOSPHATASE"/>
    <property type="match status" value="1"/>
</dbReference>
<evidence type="ECO:0000256" key="10">
    <source>
        <dbReference type="ARBA" id="ARBA00031693"/>
    </source>
</evidence>
<dbReference type="CDD" id="cd07500">
    <property type="entry name" value="HAD_PSP"/>
    <property type="match status" value="1"/>
</dbReference>
<feature type="compositionally biased region" description="Low complexity" evidence="12">
    <location>
        <begin position="979"/>
        <end position="1005"/>
    </location>
</feature>
<feature type="region of interest" description="Disordered" evidence="12">
    <location>
        <begin position="1240"/>
        <end position="1260"/>
    </location>
</feature>
<evidence type="ECO:0000313" key="14">
    <source>
        <dbReference type="EMBL" id="KAB8303010.1"/>
    </source>
</evidence>
<dbReference type="OrthoDB" id="27226at2759"/>
<feature type="signal peptide" evidence="13">
    <location>
        <begin position="1"/>
        <end position="24"/>
    </location>
</feature>
<feature type="region of interest" description="Disordered" evidence="12">
    <location>
        <begin position="1300"/>
        <end position="1353"/>
    </location>
</feature>
<evidence type="ECO:0000256" key="1">
    <source>
        <dbReference type="ARBA" id="ARBA00001946"/>
    </source>
</evidence>
<evidence type="ECO:0000256" key="13">
    <source>
        <dbReference type="SAM" id="SignalP"/>
    </source>
</evidence>
<protein>
    <recommendedName>
        <fullName evidence="4">phosphoserine phosphatase</fullName>
        <ecNumber evidence="4">3.1.3.3</ecNumber>
    </recommendedName>
    <alternativeName>
        <fullName evidence="10">O-phosphoserine phosphohydrolase</fullName>
    </alternativeName>
</protein>
<feature type="region of interest" description="Disordered" evidence="12">
    <location>
        <begin position="370"/>
        <end position="537"/>
    </location>
</feature>
<feature type="compositionally biased region" description="Polar residues" evidence="12">
    <location>
        <begin position="294"/>
        <end position="320"/>
    </location>
</feature>
<feature type="active site" description="Proton donor" evidence="11">
    <location>
        <position position="1457"/>
    </location>
</feature>
<feature type="compositionally biased region" description="Polar residues" evidence="12">
    <location>
        <begin position="169"/>
        <end position="222"/>
    </location>
</feature>
<comment type="cofactor">
    <cofactor evidence="1">
        <name>Mg(2+)</name>
        <dbReference type="ChEBI" id="CHEBI:18420"/>
    </cofactor>
</comment>
<comment type="similarity">
    <text evidence="3">Belongs to the HAD-like hydrolase superfamily. SerB family.</text>
</comment>
<evidence type="ECO:0000256" key="2">
    <source>
        <dbReference type="ARBA" id="ARBA00005135"/>
    </source>
</evidence>
<dbReference type="PANTHER" id="PTHR43344:SF2">
    <property type="entry name" value="PHOSPHOSERINE PHOSPHATASE"/>
    <property type="match status" value="1"/>
</dbReference>
<dbReference type="SFLD" id="SFLDF00029">
    <property type="entry name" value="phosphoserine_phosphatase"/>
    <property type="match status" value="1"/>
</dbReference>
<feature type="compositionally biased region" description="Low complexity" evidence="12">
    <location>
        <begin position="143"/>
        <end position="160"/>
    </location>
</feature>
<dbReference type="Proteomes" id="UP000326757">
    <property type="component" value="Unassembled WGS sequence"/>
</dbReference>
<dbReference type="Gene3D" id="3.40.50.1000">
    <property type="entry name" value="HAD superfamily/HAD-like"/>
    <property type="match status" value="1"/>
</dbReference>
<feature type="compositionally biased region" description="Polar residues" evidence="12">
    <location>
        <begin position="1006"/>
        <end position="1023"/>
    </location>
</feature>
<comment type="caution">
    <text evidence="14">The sequence shown here is derived from an EMBL/GenBank/DDBJ whole genome shotgun (WGS) entry which is preliminary data.</text>
</comment>
<keyword evidence="5" id="KW-0028">Amino-acid biosynthesis</keyword>
<feature type="compositionally biased region" description="Polar residues" evidence="12">
    <location>
        <begin position="892"/>
        <end position="932"/>
    </location>
</feature>
<feature type="compositionally biased region" description="Low complexity" evidence="12">
    <location>
        <begin position="1047"/>
        <end position="1081"/>
    </location>
</feature>
<feature type="region of interest" description="Disordered" evidence="12">
    <location>
        <begin position="819"/>
        <end position="859"/>
    </location>
</feature>
<evidence type="ECO:0000256" key="5">
    <source>
        <dbReference type="ARBA" id="ARBA00022605"/>
    </source>
</evidence>
<name>A0A5N6KGV0_MONLA</name>
<dbReference type="FunFam" id="3.40.50.1000:FF:000143">
    <property type="entry name" value="Phosphoserine phosphatase serb"/>
    <property type="match status" value="1"/>
</dbReference>
<dbReference type="InterPro" id="IPR050582">
    <property type="entry name" value="HAD-like_SerB"/>
</dbReference>
<keyword evidence="15" id="KW-1185">Reference proteome</keyword>
<dbReference type="SFLD" id="SFLDG01137">
    <property type="entry name" value="C1.6.1:_Phosphoserine_Phosphat"/>
    <property type="match status" value="1"/>
</dbReference>
<dbReference type="EC" id="3.1.3.3" evidence="4"/>
<evidence type="ECO:0000313" key="15">
    <source>
        <dbReference type="Proteomes" id="UP000326757"/>
    </source>
</evidence>
<organism evidence="14 15">
    <name type="scientific">Monilinia laxa</name>
    <name type="common">Brown rot fungus</name>
    <name type="synonym">Sclerotinia laxa</name>
    <dbReference type="NCBI Taxonomy" id="61186"/>
    <lineage>
        <taxon>Eukaryota</taxon>
        <taxon>Fungi</taxon>
        <taxon>Dikarya</taxon>
        <taxon>Ascomycota</taxon>
        <taxon>Pezizomycotina</taxon>
        <taxon>Leotiomycetes</taxon>
        <taxon>Helotiales</taxon>
        <taxon>Sclerotiniaceae</taxon>
        <taxon>Monilinia</taxon>
    </lineage>
</organism>
<feature type="compositionally biased region" description="Low complexity" evidence="12">
    <location>
        <begin position="370"/>
        <end position="466"/>
    </location>
</feature>
<evidence type="ECO:0000256" key="4">
    <source>
        <dbReference type="ARBA" id="ARBA00012640"/>
    </source>
</evidence>
<feature type="compositionally biased region" description="Polar residues" evidence="12">
    <location>
        <begin position="688"/>
        <end position="701"/>
    </location>
</feature>
<feature type="compositionally biased region" description="Low complexity" evidence="12">
    <location>
        <begin position="520"/>
        <end position="537"/>
    </location>
</feature>
<feature type="region of interest" description="Disordered" evidence="12">
    <location>
        <begin position="660"/>
        <end position="701"/>
    </location>
</feature>
<dbReference type="GO" id="GO:0036424">
    <property type="term" value="F:L-phosphoserine phosphatase activity"/>
    <property type="evidence" value="ECO:0007669"/>
    <property type="project" value="InterPro"/>
</dbReference>
<dbReference type="InterPro" id="IPR023214">
    <property type="entry name" value="HAD_sf"/>
</dbReference>
<evidence type="ECO:0000256" key="12">
    <source>
        <dbReference type="SAM" id="MobiDB-lite"/>
    </source>
</evidence>
<keyword evidence="7" id="KW-0378">Hydrolase</keyword>
<feature type="compositionally biased region" description="Low complexity" evidence="12">
    <location>
        <begin position="321"/>
        <end position="347"/>
    </location>
</feature>
<feature type="region of interest" description="Disordered" evidence="12">
    <location>
        <begin position="723"/>
        <end position="748"/>
    </location>
</feature>
<feature type="compositionally biased region" description="Low complexity" evidence="12">
    <location>
        <begin position="487"/>
        <end position="506"/>
    </location>
</feature>
<dbReference type="UniPathway" id="UPA00135">
    <property type="reaction ID" value="UER00198"/>
</dbReference>
<dbReference type="GO" id="GO:0000287">
    <property type="term" value="F:magnesium ion binding"/>
    <property type="evidence" value="ECO:0007669"/>
    <property type="project" value="TreeGrafter"/>
</dbReference>
<feature type="compositionally biased region" description="Low complexity" evidence="12">
    <location>
        <begin position="830"/>
        <end position="859"/>
    </location>
</feature>